<dbReference type="PRINTS" id="PR00364">
    <property type="entry name" value="DISEASERSIST"/>
</dbReference>
<dbReference type="InterPro" id="IPR044974">
    <property type="entry name" value="Disease_R_plants"/>
</dbReference>
<keyword evidence="5" id="KW-0611">Plant defense</keyword>
<dbReference type="InterPro" id="IPR038005">
    <property type="entry name" value="RX-like_CC"/>
</dbReference>
<dbReference type="SUPFAM" id="SSF52047">
    <property type="entry name" value="RNI-like"/>
    <property type="match status" value="1"/>
</dbReference>
<dbReference type="InterPro" id="IPR032675">
    <property type="entry name" value="LRR_dom_sf"/>
</dbReference>
<reference evidence="10" key="1">
    <citation type="journal article" date="2005" name="PLoS Biol.">
        <title>The genomes of Oryza sativa: a history of duplications.</title>
        <authorList>
            <person name="Yu J."/>
            <person name="Wang J."/>
            <person name="Lin W."/>
            <person name="Li S."/>
            <person name="Li H."/>
            <person name="Zhou J."/>
            <person name="Ni P."/>
            <person name="Dong W."/>
            <person name="Hu S."/>
            <person name="Zeng C."/>
            <person name="Zhang J."/>
            <person name="Zhang Y."/>
            <person name="Li R."/>
            <person name="Xu Z."/>
            <person name="Li S."/>
            <person name="Li X."/>
            <person name="Zheng H."/>
            <person name="Cong L."/>
            <person name="Lin L."/>
            <person name="Yin J."/>
            <person name="Geng J."/>
            <person name="Li G."/>
            <person name="Shi J."/>
            <person name="Liu J."/>
            <person name="Lv H."/>
            <person name="Li J."/>
            <person name="Wang J."/>
            <person name="Deng Y."/>
            <person name="Ran L."/>
            <person name="Shi X."/>
            <person name="Wang X."/>
            <person name="Wu Q."/>
            <person name="Li C."/>
            <person name="Ren X."/>
            <person name="Wang J."/>
            <person name="Wang X."/>
            <person name="Li D."/>
            <person name="Liu D."/>
            <person name="Zhang X."/>
            <person name="Ji Z."/>
            <person name="Zhao W."/>
            <person name="Sun Y."/>
            <person name="Zhang Z."/>
            <person name="Bao J."/>
            <person name="Han Y."/>
            <person name="Dong L."/>
            <person name="Ji J."/>
            <person name="Chen P."/>
            <person name="Wu S."/>
            <person name="Liu J."/>
            <person name="Xiao Y."/>
            <person name="Bu D."/>
            <person name="Tan J."/>
            <person name="Yang L."/>
            <person name="Ye C."/>
            <person name="Zhang J."/>
            <person name="Xu J."/>
            <person name="Zhou Y."/>
            <person name="Yu Y."/>
            <person name="Zhang B."/>
            <person name="Zhuang S."/>
            <person name="Wei H."/>
            <person name="Liu B."/>
            <person name="Lei M."/>
            <person name="Yu H."/>
            <person name="Li Y."/>
            <person name="Xu H."/>
            <person name="Wei S."/>
            <person name="He X."/>
            <person name="Fang L."/>
            <person name="Zhang Z."/>
            <person name="Zhang Y."/>
            <person name="Huang X."/>
            <person name="Su Z."/>
            <person name="Tong W."/>
            <person name="Li J."/>
            <person name="Tong Z."/>
            <person name="Li S."/>
            <person name="Ye J."/>
            <person name="Wang L."/>
            <person name="Fang L."/>
            <person name="Lei T."/>
            <person name="Chen C."/>
            <person name="Chen H."/>
            <person name="Xu Z."/>
            <person name="Li H."/>
            <person name="Huang H."/>
            <person name="Zhang F."/>
            <person name="Xu H."/>
            <person name="Li N."/>
            <person name="Zhao C."/>
            <person name="Li S."/>
            <person name="Dong L."/>
            <person name="Huang Y."/>
            <person name="Li L."/>
            <person name="Xi Y."/>
            <person name="Qi Q."/>
            <person name="Li W."/>
            <person name="Zhang B."/>
            <person name="Hu W."/>
            <person name="Zhang Y."/>
            <person name="Tian X."/>
            <person name="Jiao Y."/>
            <person name="Liang X."/>
            <person name="Jin J."/>
            <person name="Gao L."/>
            <person name="Zheng W."/>
            <person name="Hao B."/>
            <person name="Liu S."/>
            <person name="Wang W."/>
            <person name="Yuan L."/>
            <person name="Cao M."/>
            <person name="McDermott J."/>
            <person name="Samudrala R."/>
            <person name="Wang J."/>
            <person name="Wong G.K."/>
            <person name="Yang H."/>
        </authorList>
    </citation>
    <scope>NUCLEOTIDE SEQUENCE [LARGE SCALE GENOMIC DNA]</scope>
</reference>
<reference evidence="10" key="2">
    <citation type="submission" date="2008-12" db="EMBL/GenBank/DDBJ databases">
        <title>Improved gene annotation of the rice (Oryza sativa) genomes.</title>
        <authorList>
            <person name="Wang J."/>
            <person name="Li R."/>
            <person name="Fan W."/>
            <person name="Huang Q."/>
            <person name="Zhang J."/>
            <person name="Zhou Y."/>
            <person name="Hu Y."/>
            <person name="Zi S."/>
            <person name="Li J."/>
            <person name="Ni P."/>
            <person name="Zheng H."/>
            <person name="Zhang Y."/>
            <person name="Zhao M."/>
            <person name="Hao Q."/>
            <person name="McDermott J."/>
            <person name="Samudrala R."/>
            <person name="Kristiansen K."/>
            <person name="Wong G.K.-S."/>
        </authorList>
    </citation>
    <scope>NUCLEOTIDE SEQUENCE</scope>
</reference>
<proteinExistence type="inferred from homology"/>
<keyword evidence="2" id="KW-0433">Leucine-rich repeat</keyword>
<accession>A3AR22</accession>
<feature type="domain" description="NB-ARC" evidence="7">
    <location>
        <begin position="196"/>
        <end position="368"/>
    </location>
</feature>
<dbReference type="EMBL" id="CM000141">
    <property type="protein sequence ID" value="EAZ29761.1"/>
    <property type="molecule type" value="Genomic_DNA"/>
</dbReference>
<evidence type="ECO:0000256" key="3">
    <source>
        <dbReference type="ARBA" id="ARBA00022737"/>
    </source>
</evidence>
<dbReference type="GO" id="GO:0006952">
    <property type="term" value="P:defense response"/>
    <property type="evidence" value="ECO:0007669"/>
    <property type="project" value="UniProtKB-KW"/>
</dbReference>
<keyword evidence="3" id="KW-0677">Repeat</keyword>
<dbReference type="Pfam" id="PF23598">
    <property type="entry name" value="LRR_14"/>
    <property type="match status" value="2"/>
</dbReference>
<evidence type="ECO:0000259" key="9">
    <source>
        <dbReference type="Pfam" id="PF23598"/>
    </source>
</evidence>
<evidence type="ECO:0000256" key="4">
    <source>
        <dbReference type="ARBA" id="ARBA00022741"/>
    </source>
</evidence>
<dbReference type="AlphaFoldDB" id="A3AR22"/>
<evidence type="ECO:0000256" key="5">
    <source>
        <dbReference type="ARBA" id="ARBA00022821"/>
    </source>
</evidence>
<evidence type="ECO:0000259" key="7">
    <source>
        <dbReference type="Pfam" id="PF00931"/>
    </source>
</evidence>
<feature type="domain" description="NB-ARC" evidence="7">
    <location>
        <begin position="404"/>
        <end position="570"/>
    </location>
</feature>
<sequence length="1171" mass="133221">MADLAIGISKTMVEALVNKVKSTIKEEEELWQIVQRDTVFMKDEFEMMQSFLKTADWERIKNNVVRTWVSQVRDLSYDAEDCIKSILLLDTNRSFWTMCLRLLASCSCKSEAASPLDQAVAEIELLKARVEEVSNRNIRYSLINDSGSKPAAMPRHLASAASAVGTSAVGVLTEAWCNAKKQPGFVDLTMLVTENSDALRVISLWGTGGGLGGMTSVIKEAYEKPEICQKFRARAWLKLAHPFNPQEFIRSLGHQFYRNTWKEQQGEITGIDVLTGMDAAQGTNLVKEFVKELNKHKYLIVLEDLSNMAEWHAVRTYLPDGKHGSRIVVSTQQLEIARLCAGQHYQVLELKKLSDNDSICVFFHEAFERVEVGMVAGGPSLLEMSNEVHLVGCSSDEEKLSNLISSARHSDRSHVISVWGFPGLGKSVLVRTVRRRQASNPTSPFDWYGWVDVSYPFNFSDFCRRMHSYMFEQSQGEYAYMPMNPKPEENIIQECREFLQNSRCLIVIDGLRSREQWDSIKSLIDGSSKCCILVVTAEENVAKYCAVQDDAAVHRVNALGSEAALEIFKQEFRGVGTLRDAHTLEEAKYILAKCGGIPEVIMALARYVASEQEDIRQRKLSHLKDNFMHELETNPEFVSLRDLFSWMHFSFEALPHSIKPCILYLAVFQVKRIRRSHFVRRWIAEGYSKCTDSKPMEDYTGELFDRLAKETDTMPEWRFNSFFHEYINSRLMEERVVFFPLVVSVLDGSRSLTTEVMGQHLVIGSSWKRDEEYVYYEDLDVSHLQSLTVYGAWKSLFVPYKMKSVRVLDLEGTTHVGFGDDELKRILELLPRLRFLSLRGHREITHLPDSLSGLKYLQTLDIRHTSVVYIALQTLHELQYIRAGTTAPWMDGGKGLAYEASSISSCASVASSYLPKFLRRGGPVGPCQGVKMPRDGIHHLKALHTLGAVHINSSSGQAILADIYRLKQMRKLEVSGINRKNSKHLCHAIINHKNLESLSLQLDKEKHVVCWDDISPPSSVRSLKLYGHVEMLSARRFKNLRNLRKLCLEMNTTLFTQNVLLLGSVSSLRTLRLHVKQNQDGVLQFRAHLFSKLQHLEIVCRSNLHVIFDEEAMQKLELLKIHCHDGSLLQLSGLKHPVSLNQVRVLGTFDDALMESWRQQLAEHLRNPALV</sequence>
<dbReference type="HOGENOM" id="CLU_000837_14_5_1"/>
<evidence type="ECO:0000256" key="2">
    <source>
        <dbReference type="ARBA" id="ARBA00022614"/>
    </source>
</evidence>
<dbReference type="CDD" id="cd14798">
    <property type="entry name" value="RX-CC_like"/>
    <property type="match status" value="1"/>
</dbReference>
<evidence type="ECO:0000259" key="8">
    <source>
        <dbReference type="Pfam" id="PF18052"/>
    </source>
</evidence>
<evidence type="ECO:0000256" key="6">
    <source>
        <dbReference type="ARBA" id="ARBA00023054"/>
    </source>
</evidence>
<dbReference type="SUPFAM" id="SSF52540">
    <property type="entry name" value="P-loop containing nucleoside triphosphate hydrolases"/>
    <property type="match status" value="2"/>
</dbReference>
<dbReference type="PANTHER" id="PTHR23155:SF1135">
    <property type="entry name" value="OS08G0246300 PROTEIN"/>
    <property type="match status" value="1"/>
</dbReference>
<feature type="domain" description="Disease resistance R13L4/SHOC-2-like LRR" evidence="9">
    <location>
        <begin position="783"/>
        <end position="883"/>
    </location>
</feature>
<keyword evidence="6" id="KW-0175">Coiled coil</keyword>
<feature type="domain" description="Disease resistance N-terminal" evidence="8">
    <location>
        <begin position="12"/>
        <end position="93"/>
    </location>
</feature>
<dbReference type="InterPro" id="IPR055414">
    <property type="entry name" value="LRR_R13L4/SHOC2-like"/>
</dbReference>
<dbReference type="InterPro" id="IPR041118">
    <property type="entry name" value="Rx_N"/>
</dbReference>
<evidence type="ECO:0000256" key="1">
    <source>
        <dbReference type="ARBA" id="ARBA00008894"/>
    </source>
</evidence>
<evidence type="ECO:0000313" key="10">
    <source>
        <dbReference type="EMBL" id="EAZ29761.1"/>
    </source>
</evidence>
<name>A3AR22_ORYSJ</name>
<organism evidence="10">
    <name type="scientific">Oryza sativa subsp. japonica</name>
    <name type="common">Rice</name>
    <dbReference type="NCBI Taxonomy" id="39947"/>
    <lineage>
        <taxon>Eukaryota</taxon>
        <taxon>Viridiplantae</taxon>
        <taxon>Streptophyta</taxon>
        <taxon>Embryophyta</taxon>
        <taxon>Tracheophyta</taxon>
        <taxon>Spermatophyta</taxon>
        <taxon>Magnoliopsida</taxon>
        <taxon>Liliopsida</taxon>
        <taxon>Poales</taxon>
        <taxon>Poaceae</taxon>
        <taxon>BOP clade</taxon>
        <taxon>Oryzoideae</taxon>
        <taxon>Oryzeae</taxon>
        <taxon>Oryzinae</taxon>
        <taxon>Oryza</taxon>
        <taxon>Oryza sativa</taxon>
    </lineage>
</organism>
<feature type="domain" description="Disease resistance R13L4/SHOC-2-like LRR" evidence="9">
    <location>
        <begin position="929"/>
        <end position="1157"/>
    </location>
</feature>
<comment type="similarity">
    <text evidence="1">Belongs to the disease resistance NB-LRR family.</text>
</comment>
<dbReference type="Pfam" id="PF00931">
    <property type="entry name" value="NB-ARC"/>
    <property type="match status" value="2"/>
</dbReference>
<gene>
    <name evidence="10" type="ORF">OsJ_13819</name>
</gene>
<dbReference type="Gene3D" id="3.80.10.10">
    <property type="entry name" value="Ribonuclease Inhibitor"/>
    <property type="match status" value="1"/>
</dbReference>
<keyword evidence="4" id="KW-0547">Nucleotide-binding</keyword>
<dbReference type="GO" id="GO:0043531">
    <property type="term" value="F:ADP binding"/>
    <property type="evidence" value="ECO:0007669"/>
    <property type="project" value="InterPro"/>
</dbReference>
<dbReference type="InterPro" id="IPR002182">
    <property type="entry name" value="NB-ARC"/>
</dbReference>
<dbReference type="Gene3D" id="3.40.50.300">
    <property type="entry name" value="P-loop containing nucleotide triphosphate hydrolases"/>
    <property type="match status" value="2"/>
</dbReference>
<protein>
    <submittedName>
        <fullName evidence="10">Uncharacterized protein</fullName>
    </submittedName>
</protein>
<dbReference type="GO" id="GO:0051707">
    <property type="term" value="P:response to other organism"/>
    <property type="evidence" value="ECO:0007669"/>
    <property type="project" value="UniProtKB-ARBA"/>
</dbReference>
<dbReference type="Pfam" id="PF18052">
    <property type="entry name" value="Rx_N"/>
    <property type="match status" value="1"/>
</dbReference>
<dbReference type="Proteomes" id="UP000007752">
    <property type="component" value="Chromosome 4"/>
</dbReference>
<dbReference type="Gene3D" id="1.20.5.4130">
    <property type="match status" value="1"/>
</dbReference>
<dbReference type="InterPro" id="IPR027417">
    <property type="entry name" value="P-loop_NTPase"/>
</dbReference>
<dbReference type="PANTHER" id="PTHR23155">
    <property type="entry name" value="DISEASE RESISTANCE PROTEIN RP"/>
    <property type="match status" value="1"/>
</dbReference>